<dbReference type="EMBL" id="CP042189">
    <property type="protein sequence ID" value="QDS71059.1"/>
    <property type="molecule type" value="Genomic_DNA"/>
</dbReference>
<protein>
    <submittedName>
        <fullName evidence="6">Uncharacterized protein</fullName>
    </submittedName>
</protein>
<feature type="transmembrane region" description="Helical" evidence="5">
    <location>
        <begin position="52"/>
        <end position="76"/>
    </location>
</feature>
<keyword evidence="5" id="KW-0472">Membrane</keyword>
<dbReference type="PANTHER" id="PTHR33365:SF11">
    <property type="entry name" value="TAT PATHWAY SIGNAL SEQUENCE"/>
    <property type="match status" value="1"/>
</dbReference>
<evidence type="ECO:0000256" key="4">
    <source>
        <dbReference type="SAM" id="MobiDB-lite"/>
    </source>
</evidence>
<gene>
    <name evidence="6" type="ORF">FKW77_008679</name>
</gene>
<evidence type="ECO:0000313" key="6">
    <source>
        <dbReference type="EMBL" id="QDS71059.1"/>
    </source>
</evidence>
<name>A0A517L5Z6_9PEZI</name>
<dbReference type="AlphaFoldDB" id="A0A517L5Z6"/>
<dbReference type="PANTHER" id="PTHR33365">
    <property type="entry name" value="YALI0B05434P"/>
    <property type="match status" value="1"/>
</dbReference>
<dbReference type="Pfam" id="PF11807">
    <property type="entry name" value="UstYa"/>
    <property type="match status" value="1"/>
</dbReference>
<keyword evidence="2" id="KW-0560">Oxidoreductase</keyword>
<dbReference type="GO" id="GO:0016491">
    <property type="term" value="F:oxidoreductase activity"/>
    <property type="evidence" value="ECO:0007669"/>
    <property type="project" value="UniProtKB-KW"/>
</dbReference>
<comment type="similarity">
    <text evidence="3">Belongs to the ustYa family.</text>
</comment>
<evidence type="ECO:0000313" key="7">
    <source>
        <dbReference type="Proteomes" id="UP000316270"/>
    </source>
</evidence>
<reference evidence="6 7" key="1">
    <citation type="submission" date="2019-07" db="EMBL/GenBank/DDBJ databases">
        <title>Finished genome of Venturia effusa.</title>
        <authorList>
            <person name="Young C.A."/>
            <person name="Cox M.P."/>
            <person name="Ganley A.R.D."/>
            <person name="David W.J."/>
        </authorList>
    </citation>
    <scope>NUCLEOTIDE SEQUENCE [LARGE SCALE GENOMIC DNA]</scope>
    <source>
        <strain evidence="7">albino</strain>
    </source>
</reference>
<sequence length="257" mass="29337">MSTSNSSSEDVGIELKDSEHEPFLEEAAQEGNERGSKGLAFRRRLGRRWDRLAPVFVGILTCFCMTMVICSIFDWIHRRLTPPIELKMLGADSTGFVSSLPLETRLFWNDSDYSPKHDRIQDVNVTDLLEHWKSLLPEGNGWLKTSESANASQISVFHQIECLNTILEDFLTTYRDLNVSTHRKTRSRTQLLKTFNCFNYLRQGLMCFADTALEGLDRYSEAENRTNGTLGIGTTHVCRNYQTLKSFAEESRGRTHG</sequence>
<evidence type="ECO:0000256" key="1">
    <source>
        <dbReference type="ARBA" id="ARBA00004685"/>
    </source>
</evidence>
<comment type="pathway">
    <text evidence="1">Mycotoxin biosynthesis.</text>
</comment>
<dbReference type="GO" id="GO:0043386">
    <property type="term" value="P:mycotoxin biosynthetic process"/>
    <property type="evidence" value="ECO:0007669"/>
    <property type="project" value="InterPro"/>
</dbReference>
<feature type="compositionally biased region" description="Basic and acidic residues" evidence="4">
    <location>
        <begin position="13"/>
        <end position="23"/>
    </location>
</feature>
<dbReference type="OrthoDB" id="3687641at2759"/>
<dbReference type="InterPro" id="IPR021765">
    <property type="entry name" value="UstYa-like"/>
</dbReference>
<accession>A0A517L5Z6</accession>
<evidence type="ECO:0000256" key="3">
    <source>
        <dbReference type="ARBA" id="ARBA00035112"/>
    </source>
</evidence>
<dbReference type="STRING" id="50376.A0A517L5Z6"/>
<feature type="region of interest" description="Disordered" evidence="4">
    <location>
        <begin position="1"/>
        <end position="31"/>
    </location>
</feature>
<evidence type="ECO:0000256" key="5">
    <source>
        <dbReference type="SAM" id="Phobius"/>
    </source>
</evidence>
<keyword evidence="5" id="KW-0812">Transmembrane</keyword>
<proteinExistence type="inferred from homology"/>
<dbReference type="Proteomes" id="UP000316270">
    <property type="component" value="Chromosome 5"/>
</dbReference>
<keyword evidence="7" id="KW-1185">Reference proteome</keyword>
<organism evidence="6 7">
    <name type="scientific">Venturia effusa</name>
    <dbReference type="NCBI Taxonomy" id="50376"/>
    <lineage>
        <taxon>Eukaryota</taxon>
        <taxon>Fungi</taxon>
        <taxon>Dikarya</taxon>
        <taxon>Ascomycota</taxon>
        <taxon>Pezizomycotina</taxon>
        <taxon>Dothideomycetes</taxon>
        <taxon>Pleosporomycetidae</taxon>
        <taxon>Venturiales</taxon>
        <taxon>Venturiaceae</taxon>
        <taxon>Venturia</taxon>
    </lineage>
</organism>
<keyword evidence="5" id="KW-1133">Transmembrane helix</keyword>
<evidence type="ECO:0000256" key="2">
    <source>
        <dbReference type="ARBA" id="ARBA00023002"/>
    </source>
</evidence>